<keyword evidence="2" id="KW-1185">Reference proteome</keyword>
<proteinExistence type="predicted"/>
<evidence type="ECO:0000313" key="1">
    <source>
        <dbReference type="EMBL" id="AOS45609.1"/>
    </source>
</evidence>
<dbReference type="STRING" id="1838286.Verru16b_02693"/>
<dbReference type="OrthoDB" id="194787at2"/>
<dbReference type="AlphaFoldDB" id="A0A1D8AXI7"/>
<dbReference type="SUPFAM" id="SSF69754">
    <property type="entry name" value="Ribosome binding protein Y (YfiA homologue)"/>
    <property type="match status" value="1"/>
</dbReference>
<protein>
    <submittedName>
        <fullName evidence="1">Ribosome hibernation promoting factor</fullName>
    </submittedName>
</protein>
<dbReference type="RefSeq" id="WP_069962736.1">
    <property type="nucleotide sequence ID" value="NZ_CP016094.1"/>
</dbReference>
<name>A0A1D8AXI7_9BACT</name>
<dbReference type="KEGG" id="obg:Verru16b_02693"/>
<gene>
    <name evidence="1" type="primary">hpf</name>
    <name evidence="1" type="ORF">Verru16b_02693</name>
</gene>
<sequence length="125" mass="14547">MNKTNNSHDVIVTGIHLDLTPSLKAFVQEKMERLFRHDTHIVRIRVELECDRQHDHAHKFVAKAHVQVRGPDINCSAESEEMHKSVDLLIDKVDHVLHKRHGQHKDKRNHPRPIEFDGVELPKAI</sequence>
<dbReference type="InterPro" id="IPR003489">
    <property type="entry name" value="RHF/RaiA"/>
</dbReference>
<dbReference type="InterPro" id="IPR036567">
    <property type="entry name" value="RHF-like"/>
</dbReference>
<evidence type="ECO:0000313" key="2">
    <source>
        <dbReference type="Proteomes" id="UP000095228"/>
    </source>
</evidence>
<organism evidence="1 2">
    <name type="scientific">Lacunisphaera limnophila</name>
    <dbReference type="NCBI Taxonomy" id="1838286"/>
    <lineage>
        <taxon>Bacteria</taxon>
        <taxon>Pseudomonadati</taxon>
        <taxon>Verrucomicrobiota</taxon>
        <taxon>Opitutia</taxon>
        <taxon>Opitutales</taxon>
        <taxon>Opitutaceae</taxon>
        <taxon>Lacunisphaera</taxon>
    </lineage>
</organism>
<dbReference type="Pfam" id="PF02482">
    <property type="entry name" value="Ribosomal_S30AE"/>
    <property type="match status" value="1"/>
</dbReference>
<accession>A0A1D8AXI7</accession>
<dbReference type="Gene3D" id="3.30.160.100">
    <property type="entry name" value="Ribosome hibernation promotion factor-like"/>
    <property type="match status" value="1"/>
</dbReference>
<reference evidence="1 2" key="1">
    <citation type="submission" date="2016-06" db="EMBL/GenBank/DDBJ databases">
        <title>Three novel species with peptidoglycan cell walls form the new genus Lacunisphaera gen. nov. in the family Opitutaceae of the verrucomicrobial subdivision 4.</title>
        <authorList>
            <person name="Rast P."/>
            <person name="Gloeckner I."/>
            <person name="Jogler M."/>
            <person name="Boedeker C."/>
            <person name="Jeske O."/>
            <person name="Wiegand S."/>
            <person name="Reinhardt R."/>
            <person name="Schumann P."/>
            <person name="Rohde M."/>
            <person name="Spring S."/>
            <person name="Gloeckner F.O."/>
            <person name="Jogler C."/>
        </authorList>
    </citation>
    <scope>NUCLEOTIDE SEQUENCE [LARGE SCALE GENOMIC DNA]</scope>
    <source>
        <strain evidence="1 2">IG16b</strain>
    </source>
</reference>
<dbReference type="NCBIfam" id="TIGR00741">
    <property type="entry name" value="yfiA"/>
    <property type="match status" value="1"/>
</dbReference>
<dbReference type="EMBL" id="CP016094">
    <property type="protein sequence ID" value="AOS45609.1"/>
    <property type="molecule type" value="Genomic_DNA"/>
</dbReference>
<dbReference type="Proteomes" id="UP000095228">
    <property type="component" value="Chromosome"/>
</dbReference>